<dbReference type="OMA" id="FCCKDTP"/>
<reference evidence="13 15" key="2">
    <citation type="journal article" date="2013" name="Nature">
        <title>Insights into bilaterian evolution from three spiralian genomes.</title>
        <authorList>
            <person name="Simakov O."/>
            <person name="Marletaz F."/>
            <person name="Cho S.J."/>
            <person name="Edsinger-Gonzales E."/>
            <person name="Havlak P."/>
            <person name="Hellsten U."/>
            <person name="Kuo D.H."/>
            <person name="Larsson T."/>
            <person name="Lv J."/>
            <person name="Arendt D."/>
            <person name="Savage R."/>
            <person name="Osoegawa K."/>
            <person name="de Jong P."/>
            <person name="Grimwood J."/>
            <person name="Chapman J.A."/>
            <person name="Shapiro H."/>
            <person name="Aerts A."/>
            <person name="Otillar R.P."/>
            <person name="Terry A.Y."/>
            <person name="Boore J.L."/>
            <person name="Grigoriev I.V."/>
            <person name="Lindberg D.R."/>
            <person name="Seaver E.C."/>
            <person name="Weisblat D.A."/>
            <person name="Putnam N.H."/>
            <person name="Rokhsar D.S."/>
        </authorList>
    </citation>
    <scope>NUCLEOTIDE SEQUENCE</scope>
    <source>
        <strain evidence="13 15">I ESC-2004</strain>
    </source>
</reference>
<feature type="transmembrane region" description="Helical" evidence="11">
    <location>
        <begin position="142"/>
        <end position="164"/>
    </location>
</feature>
<sequence length="364" mass="41097">MEEVTDPGLLDATTPPTPYQLTPFFWAIIVLLWMTAAVTFFGNILVLLAFASDQKLSKVNFNLYLVNLAVTDVCVSVIAIPFFAIDIYYGGWPYDQVTCAVWILLDWGMTFLSIFTLVAISVDRYWAACWPSQYRKLNVTKFRTLVSIGVAWLCLLVIWVPPWLKDRLTYSEPGTCIWSVDNNREYAMFVAVAGYHGPSLIMIFCYVKVYTVMRKSGALFVSKVAPAGGSSQPSAGASTIHTDAMSKPEQSTLGATNETTHDTANTSQTVVQHKKQSQMAKERRIFVSLSYIMIAYLVTWSPFHIIFDVLYFKPNAVSFEWYCLAYCFCFCNSMLNPILYAASSQDFRTAFKRILTCRILKSSK</sequence>
<dbReference type="EnsemblMetazoa" id="CapteT189033">
    <property type="protein sequence ID" value="CapteP189033"/>
    <property type="gene ID" value="CapteG189033"/>
</dbReference>
<dbReference type="STRING" id="283909.R7ULR0"/>
<evidence type="ECO:0000256" key="6">
    <source>
        <dbReference type="ARBA" id="ARBA00023136"/>
    </source>
</evidence>
<protein>
    <recommendedName>
        <fullName evidence="12">G-protein coupled receptors family 1 profile domain-containing protein</fullName>
    </recommendedName>
</protein>
<feature type="transmembrane region" description="Helical" evidence="11">
    <location>
        <begin position="319"/>
        <end position="342"/>
    </location>
</feature>
<evidence type="ECO:0000256" key="1">
    <source>
        <dbReference type="ARBA" id="ARBA00004651"/>
    </source>
</evidence>
<evidence type="ECO:0000256" key="7">
    <source>
        <dbReference type="ARBA" id="ARBA00023157"/>
    </source>
</evidence>
<feature type="transmembrane region" description="Helical" evidence="11">
    <location>
        <begin position="186"/>
        <end position="207"/>
    </location>
</feature>
<dbReference type="PANTHER" id="PTHR24248:SF199">
    <property type="entry name" value="IP13425P-RELATED"/>
    <property type="match status" value="1"/>
</dbReference>
<evidence type="ECO:0000256" key="4">
    <source>
        <dbReference type="ARBA" id="ARBA00022989"/>
    </source>
</evidence>
<feature type="transmembrane region" description="Helical" evidence="11">
    <location>
        <begin position="285"/>
        <end position="307"/>
    </location>
</feature>
<keyword evidence="2" id="KW-1003">Cell membrane</keyword>
<reference evidence="14" key="3">
    <citation type="submission" date="2015-06" db="UniProtKB">
        <authorList>
            <consortium name="EnsemblMetazoa"/>
        </authorList>
    </citation>
    <scope>IDENTIFICATION</scope>
</reference>
<feature type="transmembrane region" description="Helical" evidence="11">
    <location>
        <begin position="24"/>
        <end position="51"/>
    </location>
</feature>
<evidence type="ECO:0000313" key="13">
    <source>
        <dbReference type="EMBL" id="ELU07135.1"/>
    </source>
</evidence>
<name>R7ULR0_CAPTE</name>
<keyword evidence="7" id="KW-1015">Disulfide bond</keyword>
<evidence type="ECO:0000256" key="9">
    <source>
        <dbReference type="ARBA" id="ARBA00023224"/>
    </source>
</evidence>
<dbReference type="GO" id="GO:0005886">
    <property type="term" value="C:plasma membrane"/>
    <property type="evidence" value="ECO:0007669"/>
    <property type="project" value="UniProtKB-SubCell"/>
</dbReference>
<dbReference type="GO" id="GO:0043410">
    <property type="term" value="P:positive regulation of MAPK cascade"/>
    <property type="evidence" value="ECO:0007669"/>
    <property type="project" value="TreeGrafter"/>
</dbReference>
<dbReference type="Proteomes" id="UP000014760">
    <property type="component" value="Unassembled WGS sequence"/>
</dbReference>
<keyword evidence="4 11" id="KW-1133">Transmembrane helix</keyword>
<keyword evidence="3 11" id="KW-0812">Transmembrane</keyword>
<dbReference type="SUPFAM" id="SSF81321">
    <property type="entry name" value="Family A G protein-coupled receptor-like"/>
    <property type="match status" value="1"/>
</dbReference>
<dbReference type="SMART" id="SM01381">
    <property type="entry name" value="7TM_GPCR_Srsx"/>
    <property type="match status" value="1"/>
</dbReference>
<gene>
    <name evidence="13" type="ORF">CAPTEDRAFT_189033</name>
</gene>
<evidence type="ECO:0000256" key="5">
    <source>
        <dbReference type="ARBA" id="ARBA00023040"/>
    </source>
</evidence>
<dbReference type="EMBL" id="KB300141">
    <property type="protein sequence ID" value="ELU07135.1"/>
    <property type="molecule type" value="Genomic_DNA"/>
</dbReference>
<keyword evidence="15" id="KW-1185">Reference proteome</keyword>
<dbReference type="Gene3D" id="1.20.1070.10">
    <property type="entry name" value="Rhodopsin 7-helix transmembrane proteins"/>
    <property type="match status" value="1"/>
</dbReference>
<organism evidence="13">
    <name type="scientific">Capitella teleta</name>
    <name type="common">Polychaete worm</name>
    <dbReference type="NCBI Taxonomy" id="283909"/>
    <lineage>
        <taxon>Eukaryota</taxon>
        <taxon>Metazoa</taxon>
        <taxon>Spiralia</taxon>
        <taxon>Lophotrochozoa</taxon>
        <taxon>Annelida</taxon>
        <taxon>Polychaeta</taxon>
        <taxon>Sedentaria</taxon>
        <taxon>Scolecida</taxon>
        <taxon>Capitellidae</taxon>
        <taxon>Capitella</taxon>
    </lineage>
</organism>
<dbReference type="CDD" id="cd14967">
    <property type="entry name" value="7tmA_amine_R-like"/>
    <property type="match status" value="1"/>
</dbReference>
<evidence type="ECO:0000313" key="15">
    <source>
        <dbReference type="Proteomes" id="UP000014760"/>
    </source>
</evidence>
<dbReference type="GO" id="GO:0004993">
    <property type="term" value="F:G protein-coupled serotonin receptor activity"/>
    <property type="evidence" value="ECO:0007669"/>
    <property type="project" value="UniProtKB-ARBA"/>
</dbReference>
<dbReference type="GO" id="GO:0071880">
    <property type="term" value="P:adenylate cyclase-activating adrenergic receptor signaling pathway"/>
    <property type="evidence" value="ECO:0007669"/>
    <property type="project" value="TreeGrafter"/>
</dbReference>
<dbReference type="AlphaFoldDB" id="R7ULR0"/>
<dbReference type="PRINTS" id="PR00237">
    <property type="entry name" value="GPCRRHODOPSN"/>
</dbReference>
<feature type="compositionally biased region" description="Polar residues" evidence="10">
    <location>
        <begin position="250"/>
        <end position="271"/>
    </location>
</feature>
<dbReference type="PROSITE" id="PS50262">
    <property type="entry name" value="G_PROTEIN_RECEP_F1_2"/>
    <property type="match status" value="1"/>
</dbReference>
<dbReference type="EMBL" id="AMQN01007179">
    <property type="status" value="NOT_ANNOTATED_CDS"/>
    <property type="molecule type" value="Genomic_DNA"/>
</dbReference>
<keyword evidence="9" id="KW-0807">Transducer</keyword>
<dbReference type="OrthoDB" id="10071887at2759"/>
<feature type="domain" description="G-protein coupled receptors family 1 profile" evidence="12">
    <location>
        <begin position="42"/>
        <end position="340"/>
    </location>
</feature>
<dbReference type="HOGENOM" id="CLU_009579_11_2_1"/>
<comment type="subcellular location">
    <subcellularLocation>
        <location evidence="1">Cell membrane</location>
        <topology evidence="1">Multi-pass membrane protein</topology>
    </subcellularLocation>
</comment>
<evidence type="ECO:0000256" key="11">
    <source>
        <dbReference type="SAM" id="Phobius"/>
    </source>
</evidence>
<keyword evidence="5" id="KW-0297">G-protein coupled receptor</keyword>
<evidence type="ECO:0000259" key="12">
    <source>
        <dbReference type="PROSITE" id="PS50262"/>
    </source>
</evidence>
<dbReference type="PANTHER" id="PTHR24248">
    <property type="entry name" value="ADRENERGIC RECEPTOR-RELATED G-PROTEIN COUPLED RECEPTOR"/>
    <property type="match status" value="1"/>
</dbReference>
<accession>R7ULR0</accession>
<evidence type="ECO:0000313" key="14">
    <source>
        <dbReference type="EnsemblMetazoa" id="CapteP189033"/>
    </source>
</evidence>
<proteinExistence type="predicted"/>
<keyword evidence="6 11" id="KW-0472">Membrane</keyword>
<dbReference type="InterPro" id="IPR017452">
    <property type="entry name" value="GPCR_Rhodpsn_7TM"/>
</dbReference>
<dbReference type="InterPro" id="IPR000276">
    <property type="entry name" value="GPCR_Rhodpsn"/>
</dbReference>
<keyword evidence="8" id="KW-0675">Receptor</keyword>
<dbReference type="Pfam" id="PF00001">
    <property type="entry name" value="7tm_1"/>
    <property type="match status" value="1"/>
</dbReference>
<reference evidence="15" key="1">
    <citation type="submission" date="2012-12" db="EMBL/GenBank/DDBJ databases">
        <authorList>
            <person name="Hellsten U."/>
            <person name="Grimwood J."/>
            <person name="Chapman J.A."/>
            <person name="Shapiro H."/>
            <person name="Aerts A."/>
            <person name="Otillar R.P."/>
            <person name="Terry A.Y."/>
            <person name="Boore J.L."/>
            <person name="Simakov O."/>
            <person name="Marletaz F."/>
            <person name="Cho S.-J."/>
            <person name="Edsinger-Gonzales E."/>
            <person name="Havlak P."/>
            <person name="Kuo D.-H."/>
            <person name="Larsson T."/>
            <person name="Lv J."/>
            <person name="Arendt D."/>
            <person name="Savage R."/>
            <person name="Osoegawa K."/>
            <person name="de Jong P."/>
            <person name="Lindberg D.R."/>
            <person name="Seaver E.C."/>
            <person name="Weisblat D.A."/>
            <person name="Putnam N.H."/>
            <person name="Grigoriev I.V."/>
            <person name="Rokhsar D.S."/>
        </authorList>
    </citation>
    <scope>NUCLEOTIDE SEQUENCE</scope>
    <source>
        <strain evidence="15">I ESC-2004</strain>
    </source>
</reference>
<evidence type="ECO:0000256" key="3">
    <source>
        <dbReference type="ARBA" id="ARBA00022692"/>
    </source>
</evidence>
<feature type="region of interest" description="Disordered" evidence="10">
    <location>
        <begin position="250"/>
        <end position="275"/>
    </location>
</feature>
<feature type="transmembrane region" description="Helical" evidence="11">
    <location>
        <begin position="101"/>
        <end position="122"/>
    </location>
</feature>
<evidence type="ECO:0000256" key="8">
    <source>
        <dbReference type="ARBA" id="ARBA00023170"/>
    </source>
</evidence>
<evidence type="ECO:0000256" key="10">
    <source>
        <dbReference type="SAM" id="MobiDB-lite"/>
    </source>
</evidence>
<evidence type="ECO:0000256" key="2">
    <source>
        <dbReference type="ARBA" id="ARBA00022475"/>
    </source>
</evidence>
<feature type="transmembrane region" description="Helical" evidence="11">
    <location>
        <begin position="63"/>
        <end position="89"/>
    </location>
</feature>